<sequence>MYTVGVRYQDYAIRPINIFHYQIALQQAASNYVPPLERISGHSNTYNPPRSSCRPHHSISHSSIRLIFFLNLDLRDHPRNHLSATSPSAKTDTPQRNLRQTSPCNHLSNLRIIRIFKLRAYIRAYIRAFTPRAFTPRAFTPRAFTPSLEHSFRPLSLAPT</sequence>
<protein>
    <submittedName>
        <fullName evidence="2">Uncharacterized protein</fullName>
    </submittedName>
</protein>
<keyword evidence="3" id="KW-1185">Reference proteome</keyword>
<feature type="region of interest" description="Disordered" evidence="1">
    <location>
        <begin position="80"/>
        <end position="101"/>
    </location>
</feature>
<accession>A0A6A6XWN9</accession>
<dbReference type="Proteomes" id="UP000799757">
    <property type="component" value="Unassembled WGS sequence"/>
</dbReference>
<dbReference type="AlphaFoldDB" id="A0A6A6XWN9"/>
<proteinExistence type="predicted"/>
<name>A0A6A6XWN9_9PLEO</name>
<dbReference type="EMBL" id="MU001754">
    <property type="protein sequence ID" value="KAF2800017.1"/>
    <property type="molecule type" value="Genomic_DNA"/>
</dbReference>
<organism evidence="2 3">
    <name type="scientific">Melanomma pulvis-pyrius CBS 109.77</name>
    <dbReference type="NCBI Taxonomy" id="1314802"/>
    <lineage>
        <taxon>Eukaryota</taxon>
        <taxon>Fungi</taxon>
        <taxon>Dikarya</taxon>
        <taxon>Ascomycota</taxon>
        <taxon>Pezizomycotina</taxon>
        <taxon>Dothideomycetes</taxon>
        <taxon>Pleosporomycetidae</taxon>
        <taxon>Pleosporales</taxon>
        <taxon>Melanommataceae</taxon>
        <taxon>Melanomma</taxon>
    </lineage>
</organism>
<gene>
    <name evidence="2" type="ORF">K505DRAFT_32164</name>
</gene>
<evidence type="ECO:0000313" key="2">
    <source>
        <dbReference type="EMBL" id="KAF2800017.1"/>
    </source>
</evidence>
<reference evidence="2" key="1">
    <citation type="journal article" date="2020" name="Stud. Mycol.">
        <title>101 Dothideomycetes genomes: a test case for predicting lifestyles and emergence of pathogens.</title>
        <authorList>
            <person name="Haridas S."/>
            <person name="Albert R."/>
            <person name="Binder M."/>
            <person name="Bloem J."/>
            <person name="Labutti K."/>
            <person name="Salamov A."/>
            <person name="Andreopoulos B."/>
            <person name="Baker S."/>
            <person name="Barry K."/>
            <person name="Bills G."/>
            <person name="Bluhm B."/>
            <person name="Cannon C."/>
            <person name="Castanera R."/>
            <person name="Culley D."/>
            <person name="Daum C."/>
            <person name="Ezra D."/>
            <person name="Gonzalez J."/>
            <person name="Henrissat B."/>
            <person name="Kuo A."/>
            <person name="Liang C."/>
            <person name="Lipzen A."/>
            <person name="Lutzoni F."/>
            <person name="Magnuson J."/>
            <person name="Mondo S."/>
            <person name="Nolan M."/>
            <person name="Ohm R."/>
            <person name="Pangilinan J."/>
            <person name="Park H.-J."/>
            <person name="Ramirez L."/>
            <person name="Alfaro M."/>
            <person name="Sun H."/>
            <person name="Tritt A."/>
            <person name="Yoshinaga Y."/>
            <person name="Zwiers L.-H."/>
            <person name="Turgeon B."/>
            <person name="Goodwin S."/>
            <person name="Spatafora J."/>
            <person name="Crous P."/>
            <person name="Grigoriev I."/>
        </authorList>
    </citation>
    <scope>NUCLEOTIDE SEQUENCE</scope>
    <source>
        <strain evidence="2">CBS 109.77</strain>
    </source>
</reference>
<evidence type="ECO:0000313" key="3">
    <source>
        <dbReference type="Proteomes" id="UP000799757"/>
    </source>
</evidence>
<feature type="compositionally biased region" description="Polar residues" evidence="1">
    <location>
        <begin position="82"/>
        <end position="101"/>
    </location>
</feature>
<evidence type="ECO:0000256" key="1">
    <source>
        <dbReference type="SAM" id="MobiDB-lite"/>
    </source>
</evidence>